<dbReference type="AlphaFoldDB" id="A0A2U8WD37"/>
<feature type="transmembrane region" description="Helical" evidence="1">
    <location>
        <begin position="39"/>
        <end position="61"/>
    </location>
</feature>
<gene>
    <name evidence="2" type="ORF">DK389_25145</name>
</gene>
<evidence type="ECO:0000313" key="3">
    <source>
        <dbReference type="Proteomes" id="UP000245926"/>
    </source>
</evidence>
<evidence type="ECO:0000313" key="2">
    <source>
        <dbReference type="EMBL" id="AWN43182.1"/>
    </source>
</evidence>
<dbReference type="EMBL" id="CP029550">
    <property type="protein sequence ID" value="AWN43182.1"/>
    <property type="molecule type" value="Genomic_DNA"/>
</dbReference>
<keyword evidence="1" id="KW-0472">Membrane</keyword>
<organism evidence="2 3">
    <name type="scientific">Methylobacterium durans</name>
    <dbReference type="NCBI Taxonomy" id="2202825"/>
    <lineage>
        <taxon>Bacteria</taxon>
        <taxon>Pseudomonadati</taxon>
        <taxon>Pseudomonadota</taxon>
        <taxon>Alphaproteobacteria</taxon>
        <taxon>Hyphomicrobiales</taxon>
        <taxon>Methylobacteriaceae</taxon>
        <taxon>Methylobacterium</taxon>
    </lineage>
</organism>
<dbReference type="KEGG" id="mets:DK389_25145"/>
<name>A0A2U8WD37_9HYPH</name>
<protein>
    <submittedName>
        <fullName evidence="2">Uncharacterized protein</fullName>
    </submittedName>
</protein>
<evidence type="ECO:0000256" key="1">
    <source>
        <dbReference type="SAM" id="Phobius"/>
    </source>
</evidence>
<sequence length="63" mass="6348">MLAAGLALLGFGLVLLILGAMLSERGQTEGERRAGHVVIWAALALIVSALCLAGLSLLGGFDG</sequence>
<reference evidence="3" key="1">
    <citation type="submission" date="2018-05" db="EMBL/GenBank/DDBJ databases">
        <title>Complete Genome Sequence of Methylobacterium sp. 17SD2-17.</title>
        <authorList>
            <person name="Srinivasan S."/>
        </authorList>
    </citation>
    <scope>NUCLEOTIDE SEQUENCE [LARGE SCALE GENOMIC DNA]</scope>
    <source>
        <strain evidence="3">17SD2-17</strain>
    </source>
</reference>
<keyword evidence="1" id="KW-0812">Transmembrane</keyword>
<dbReference type="RefSeq" id="WP_109893741.1">
    <property type="nucleotide sequence ID" value="NZ_CP029550.1"/>
</dbReference>
<dbReference type="Proteomes" id="UP000245926">
    <property type="component" value="Chromosome"/>
</dbReference>
<proteinExistence type="predicted"/>
<accession>A0A2U8WD37</accession>
<keyword evidence="1" id="KW-1133">Transmembrane helix</keyword>
<keyword evidence="3" id="KW-1185">Reference proteome</keyword>